<proteinExistence type="predicted"/>
<accession>A0A0K2UBC0</accession>
<organism evidence="1">
    <name type="scientific">Lepeophtheirus salmonis</name>
    <name type="common">Salmon louse</name>
    <name type="synonym">Caligus salmonis</name>
    <dbReference type="NCBI Taxonomy" id="72036"/>
    <lineage>
        <taxon>Eukaryota</taxon>
        <taxon>Metazoa</taxon>
        <taxon>Ecdysozoa</taxon>
        <taxon>Arthropoda</taxon>
        <taxon>Crustacea</taxon>
        <taxon>Multicrustacea</taxon>
        <taxon>Hexanauplia</taxon>
        <taxon>Copepoda</taxon>
        <taxon>Siphonostomatoida</taxon>
        <taxon>Caligidae</taxon>
        <taxon>Lepeophtheirus</taxon>
    </lineage>
</organism>
<dbReference type="AlphaFoldDB" id="A0A0K2UBC0"/>
<evidence type="ECO:0000313" key="1">
    <source>
        <dbReference type="EMBL" id="CDW35350.1"/>
    </source>
</evidence>
<sequence length="22" mass="2539">MSIFNIEPWRTSDVISTNVSEI</sequence>
<protein>
    <submittedName>
        <fullName evidence="1">Uncharacterized protein</fullName>
    </submittedName>
</protein>
<dbReference type="EMBL" id="HACA01017989">
    <property type="protein sequence ID" value="CDW35350.1"/>
    <property type="molecule type" value="Transcribed_RNA"/>
</dbReference>
<name>A0A0K2UBC0_LEPSM</name>
<reference evidence="1" key="1">
    <citation type="submission" date="2014-05" db="EMBL/GenBank/DDBJ databases">
        <authorList>
            <person name="Chronopoulou M."/>
        </authorList>
    </citation>
    <scope>NUCLEOTIDE SEQUENCE</scope>
    <source>
        <tissue evidence="1">Whole organism</tissue>
    </source>
</reference>